<evidence type="ECO:0000313" key="2">
    <source>
        <dbReference type="EMBL" id="EFQ82619.1"/>
    </source>
</evidence>
<dbReference type="HOGENOM" id="CLU_267341_0_0_11"/>
<comment type="caution">
    <text evidence="2">The sequence shown here is derived from an EMBL/GenBank/DDBJ whole genome shotgun (WGS) entry which is preliminary data.</text>
</comment>
<evidence type="ECO:0000313" key="3">
    <source>
        <dbReference type="Proteomes" id="UP000003111"/>
    </source>
</evidence>
<feature type="region of interest" description="Disordered" evidence="1">
    <location>
        <begin position="232"/>
        <end position="268"/>
    </location>
</feature>
<organism evidence="2 3">
    <name type="scientific">Aeromicrobium marinum DSM 15272</name>
    <dbReference type="NCBI Taxonomy" id="585531"/>
    <lineage>
        <taxon>Bacteria</taxon>
        <taxon>Bacillati</taxon>
        <taxon>Actinomycetota</taxon>
        <taxon>Actinomycetes</taxon>
        <taxon>Propionibacteriales</taxon>
        <taxon>Nocardioidaceae</taxon>
        <taxon>Aeromicrobium</taxon>
    </lineage>
</organism>
<sequence length="1234" mass="125794">MVAVLPAMSSQAAINNLSAGQTVSGLVPITEARGGQENCNIGDESRSRIEVRRLADNVVVHTANRDGSGALSTTWDSVGQPVGAYRVRSWYNDARRSGFLNLGCSRQGEVLASDISVNLQNRAAVSIDVPTSVVTGEELSFTVRTTIQANGVAATTAAPDRSVVVTIPGVGQQTVQTNGSGDGSGTVDLPDLAAGALTVTATTVDDAIYLSGAGGSDTTTLQRRSTETVYDGATRAQPGDSTTLRGQLVDATPGSDRAGEPVSGEPLTLSLGDDSADVTTSLTGSAQRNLVVSGPSRADIASASYAGGPVYGPSSDRLTFFVGDAVAEPAAESHSLVGGLTRLLGSLLTPPATQVGDQLLAGTGTFLDQLVTGTVNPLLTFLNGTPIEATDLLDVEVLGEQIDLLLANTTGSLNQVGDQADDAVDRLLTDLAANTPFGGLIDTARFRWRSVYEPAEGDDVSAEFDATIGLPQLLDVTGDGIPDVVAAVTLVNGVVDVSTSNLVNPIDVEVLGGNDGTLVPRLEIARLAGAPADLPLSLQALIDLPDASEEYRFGYDTRAADAPEGFRADIVLAGGGAGLQVASRGEDALTVTGALVPVGADGDQPEADPADEAAGLEDEPAIPAGLAPEELRFGVSFDRAPVQARIGLDLASGQLDAQNIAATLQTDAPTTVGLQLVDDSGADEVFLAEGTLSQVDGTVSVAVSGTDETGLTADISSDTPLDLLSVRARTLDAGETVSDVVLGLTDVPTQISFALDAAGAGSLTASGPIGVFEAGFSSGGELALLDDPAYLRLLSEPDYESIAVRLPGFEGMQVDLGESVALSVVIAPTPLRALVEQDDLTIDALIQDAPRELSLALGADGAVEVEGSAPIDSVSIDASSTAEDGILLGAQNLSVQLTDVPSRLGVSVAEDGATFDTGGQAIGLVELSADSGDPLVLTGAEDGLAIDQSGEGARLAARIHGLRTIEASLGEVPELLLDTVAQKIFDVSIVSADPADTITATIDRLQPNLRFGLLDDGSGAMRLIYRADAPTNSLSFSLSGLSGSIAGPLPTALDVCMADDEACLPFVGIDDPALGSIQFAASEYTTLNLVDSTGGLSAQNLRLRRLDLTGSLDTENGGPVYLNTTGYAGACAVVGCEYPIQGGRVLADLGEASLEFTPGNGFSAVNAITNLEPDTLFGQVIGVSGVSGTGIVRCVGATALRVTVNVPILGDITLNLRDAICDVPNRTPGTPPPF</sequence>
<dbReference type="Proteomes" id="UP000003111">
    <property type="component" value="Unassembled WGS sequence"/>
</dbReference>
<dbReference type="eggNOG" id="ENOG5033TPA">
    <property type="taxonomic scope" value="Bacteria"/>
</dbReference>
<gene>
    <name evidence="2" type="ORF">HMPREF0063_11828</name>
</gene>
<reference evidence="2" key="1">
    <citation type="submission" date="2010-08" db="EMBL/GenBank/DDBJ databases">
        <authorList>
            <person name="Muzny D."/>
            <person name="Qin X."/>
            <person name="Buhay C."/>
            <person name="Dugan-Rocha S."/>
            <person name="Ding Y."/>
            <person name="Chen G."/>
            <person name="Hawes A."/>
            <person name="Holder M."/>
            <person name="Jhangiani S."/>
            <person name="Johnson A."/>
            <person name="Khan Z."/>
            <person name="Li Z."/>
            <person name="Liu W."/>
            <person name="Liu X."/>
            <person name="Perez L."/>
            <person name="Shen H."/>
            <person name="Wang Q."/>
            <person name="Watt J."/>
            <person name="Xi L."/>
            <person name="Xin Y."/>
            <person name="Zhou J."/>
            <person name="Deng J."/>
            <person name="Jiang H."/>
            <person name="Liu Y."/>
            <person name="Qu J."/>
            <person name="Song X.-Z."/>
            <person name="Zhang L."/>
            <person name="Villasana D."/>
            <person name="Johnson A."/>
            <person name="Liu J."/>
            <person name="Liyanage D."/>
            <person name="Lorensuhewa L."/>
            <person name="Robinson T."/>
            <person name="Song A."/>
            <person name="Song B.-B."/>
            <person name="Dinh H."/>
            <person name="Thornton R."/>
            <person name="Coyle M."/>
            <person name="Francisco L."/>
            <person name="Jackson L."/>
            <person name="Javaid M."/>
            <person name="Korchina V."/>
            <person name="Kovar C."/>
            <person name="Mata R."/>
            <person name="Mathew T."/>
            <person name="Ngo R."/>
            <person name="Nguyen L."/>
            <person name="Nguyen N."/>
            <person name="Okwuonu G."/>
            <person name="Ongeri F."/>
            <person name="Pham C."/>
            <person name="Simmons D."/>
            <person name="Wilczek-Boney K."/>
            <person name="Hale W."/>
            <person name="Jakkamsetti A."/>
            <person name="Pham P."/>
            <person name="Ruth R."/>
            <person name="San Lucas F."/>
            <person name="Warren J."/>
            <person name="Zhang J."/>
            <person name="Zhao Z."/>
            <person name="Zhou C."/>
            <person name="Zhu D."/>
            <person name="Lee S."/>
            <person name="Bess C."/>
            <person name="Blankenburg K."/>
            <person name="Forbes L."/>
            <person name="Fu Q."/>
            <person name="Gubbala S."/>
            <person name="Hirani K."/>
            <person name="Jayaseelan J.C."/>
            <person name="Lara F."/>
            <person name="Munidasa M."/>
            <person name="Palculict T."/>
            <person name="Patil S."/>
            <person name="Pu L.-L."/>
            <person name="Saada N."/>
            <person name="Tang L."/>
            <person name="Weissenberger G."/>
            <person name="Zhu Y."/>
            <person name="Hemphill L."/>
            <person name="Shang Y."/>
            <person name="Youmans B."/>
            <person name="Ayvaz T."/>
            <person name="Ross M."/>
            <person name="Santibanez J."/>
            <person name="Aqrawi P."/>
            <person name="Gross S."/>
            <person name="Joshi V."/>
            <person name="Fowler G."/>
            <person name="Nazareth L."/>
            <person name="Reid J."/>
            <person name="Worley K."/>
            <person name="Petrosino J."/>
            <person name="Highlander S."/>
            <person name="Gibbs R."/>
        </authorList>
    </citation>
    <scope>NUCLEOTIDE SEQUENCE [LARGE SCALE GENOMIC DNA]</scope>
    <source>
        <strain evidence="2">DSM 15272</strain>
    </source>
</reference>
<name>E2SDP2_9ACTN</name>
<protein>
    <submittedName>
        <fullName evidence="2">Uncharacterized protein</fullName>
    </submittedName>
</protein>
<proteinExistence type="predicted"/>
<keyword evidence="3" id="KW-1185">Reference proteome</keyword>
<accession>E2SDP2</accession>
<dbReference type="AlphaFoldDB" id="E2SDP2"/>
<evidence type="ECO:0000256" key="1">
    <source>
        <dbReference type="SAM" id="MobiDB-lite"/>
    </source>
</evidence>
<dbReference type="EMBL" id="ACLF03000006">
    <property type="protein sequence ID" value="EFQ82619.1"/>
    <property type="molecule type" value="Genomic_DNA"/>
</dbReference>